<dbReference type="PANTHER" id="PTHR36835">
    <property type="entry name" value="CYTOCHROME BO(3) UBIQUINOL OXIDASE SUBUNIT 4"/>
    <property type="match status" value="1"/>
</dbReference>
<keyword evidence="3" id="KW-1185">Reference proteome</keyword>
<dbReference type="RefSeq" id="WP_167636161.1">
    <property type="nucleotide sequence ID" value="NZ_JAATOP010000001.1"/>
</dbReference>
<evidence type="ECO:0000256" key="1">
    <source>
        <dbReference type="SAM" id="Phobius"/>
    </source>
</evidence>
<feature type="transmembrane region" description="Helical" evidence="1">
    <location>
        <begin position="43"/>
        <end position="63"/>
    </location>
</feature>
<sequence length="103" mass="11733">MTDKAAEKRKEQLSYALGFGYALLLTVPLFASVAFDWLDRSTLLWITGVAAILQIVVHFRFFLHIRLKGQTKEDLQLILFTTLVIGVMGLGTIWVIFNLMSRM</sequence>
<dbReference type="EMBL" id="JAATOP010000001">
    <property type="protein sequence ID" value="NIY71283.1"/>
    <property type="molecule type" value="Genomic_DNA"/>
</dbReference>
<accession>A0ABX0VUL6</accession>
<dbReference type="InterPro" id="IPR050968">
    <property type="entry name" value="Cytochrome_c_oxidase_bac_sub4"/>
</dbReference>
<keyword evidence="1" id="KW-0472">Membrane</keyword>
<proteinExistence type="predicted"/>
<dbReference type="Proteomes" id="UP000709466">
    <property type="component" value="Unassembled WGS sequence"/>
</dbReference>
<reference evidence="2 3" key="1">
    <citation type="submission" date="2020-03" db="EMBL/GenBank/DDBJ databases">
        <title>Bacterial isolates of synthetic phycosphere.</title>
        <authorList>
            <person name="Fu H."/>
            <person name="Moran M.A."/>
        </authorList>
    </citation>
    <scope>NUCLEOTIDE SEQUENCE [LARGE SCALE GENOMIC DNA]</scope>
    <source>
        <strain evidence="2 3">HF1</strain>
    </source>
</reference>
<feature type="transmembrane region" description="Helical" evidence="1">
    <location>
        <begin position="12"/>
        <end position="31"/>
    </location>
</feature>
<dbReference type="PANTHER" id="PTHR36835:SF1">
    <property type="entry name" value="CYTOCHROME BO(3) UBIQUINOL OXIDASE SUBUNIT 4"/>
    <property type="match status" value="1"/>
</dbReference>
<evidence type="ECO:0000313" key="2">
    <source>
        <dbReference type="EMBL" id="NIY71283.1"/>
    </source>
</evidence>
<keyword evidence="1" id="KW-1133">Transmembrane helix</keyword>
<comment type="caution">
    <text evidence="2">The sequence shown here is derived from an EMBL/GenBank/DDBJ whole genome shotgun (WGS) entry which is preliminary data.</text>
</comment>
<keyword evidence="1" id="KW-0812">Transmembrane</keyword>
<protein>
    <submittedName>
        <fullName evidence="2">Cytochrome-c oxidase</fullName>
    </submittedName>
</protein>
<organism evidence="2 3">
    <name type="scientific">Marivivens donghaensis</name>
    <dbReference type="NCBI Taxonomy" id="1699413"/>
    <lineage>
        <taxon>Bacteria</taxon>
        <taxon>Pseudomonadati</taxon>
        <taxon>Pseudomonadota</taxon>
        <taxon>Alphaproteobacteria</taxon>
        <taxon>Rhodobacterales</taxon>
        <taxon>Paracoccaceae</taxon>
        <taxon>Marivivens group</taxon>
        <taxon>Marivivens</taxon>
    </lineage>
</organism>
<feature type="transmembrane region" description="Helical" evidence="1">
    <location>
        <begin position="75"/>
        <end position="97"/>
    </location>
</feature>
<name>A0ABX0VUL6_9RHOB</name>
<gene>
    <name evidence="2" type="ORF">HCZ30_02405</name>
</gene>
<evidence type="ECO:0000313" key="3">
    <source>
        <dbReference type="Proteomes" id="UP000709466"/>
    </source>
</evidence>